<organism evidence="2">
    <name type="scientific">Rhipicephalus microplus</name>
    <name type="common">Cattle tick</name>
    <name type="synonym">Boophilus microplus</name>
    <dbReference type="NCBI Taxonomy" id="6941"/>
    <lineage>
        <taxon>Eukaryota</taxon>
        <taxon>Metazoa</taxon>
        <taxon>Ecdysozoa</taxon>
        <taxon>Arthropoda</taxon>
        <taxon>Chelicerata</taxon>
        <taxon>Arachnida</taxon>
        <taxon>Acari</taxon>
        <taxon>Parasitiformes</taxon>
        <taxon>Ixodida</taxon>
        <taxon>Ixodoidea</taxon>
        <taxon>Ixodidae</taxon>
        <taxon>Rhipicephalinae</taxon>
        <taxon>Rhipicephalus</taxon>
        <taxon>Boophilus</taxon>
    </lineage>
</organism>
<dbReference type="EMBL" id="GHWJ01010483">
    <property type="protein sequence ID" value="NOV43220.1"/>
    <property type="molecule type" value="Transcribed_RNA"/>
</dbReference>
<protein>
    <submittedName>
        <fullName evidence="2">Putative secreted protein</fullName>
    </submittedName>
</protein>
<dbReference type="AlphaFoldDB" id="A0A6M2DC25"/>
<proteinExistence type="predicted"/>
<name>A0A6M2DC25_RHIMP</name>
<sequence>MQIFGSVLFICLATAAYGSLFPGVNFGNLFGSGSSLSCPGLLCPGYTFLNPFLSLFFPNTSTTASTGGNTPINNIAVNATG</sequence>
<keyword evidence="1" id="KW-0732">Signal</keyword>
<evidence type="ECO:0000256" key="1">
    <source>
        <dbReference type="SAM" id="SignalP"/>
    </source>
</evidence>
<evidence type="ECO:0000313" key="2">
    <source>
        <dbReference type="EMBL" id="NOV43220.1"/>
    </source>
</evidence>
<feature type="chain" id="PRO_5026726051" evidence="1">
    <location>
        <begin position="19"/>
        <end position="81"/>
    </location>
</feature>
<accession>A0A6M2DC25</accession>
<feature type="signal peptide" evidence="1">
    <location>
        <begin position="1"/>
        <end position="18"/>
    </location>
</feature>
<reference evidence="2" key="1">
    <citation type="submission" date="2019-09" db="EMBL/GenBank/DDBJ databases">
        <title>Organ-specific transcriptomic study of the physiology of the cattle tick, Rhipicephalus microplus.</title>
        <authorList>
            <person name="Tirloni L."/>
            <person name="Braz G."/>
            <person name="Gandara A.C.P."/>
            <person name="Sabadin G.A."/>
            <person name="da Silva R.M."/>
            <person name="Guizzo M.G."/>
            <person name="Machado J.A."/>
            <person name="Costa E.P."/>
            <person name="Gomes H.F."/>
            <person name="Moraes J."/>
            <person name="Mota M.B.S."/>
            <person name="Mesquita R.D."/>
            <person name="Alvarenga P.H."/>
            <person name="Alves F."/>
            <person name="Seixas A."/>
            <person name="da Fonseca R.N."/>
            <person name="Fogaca A."/>
            <person name="Logullo C."/>
            <person name="Tanaka A."/>
            <person name="Daffre S."/>
            <person name="Termignoni C."/>
            <person name="Vaz I.S.Jr."/>
            <person name="Oliveira P.L."/>
            <person name="Ribeiro J.M."/>
        </authorList>
    </citation>
    <scope>NUCLEOTIDE SEQUENCE</scope>
    <source>
        <strain evidence="2">Porto Alegre</strain>
    </source>
</reference>